<gene>
    <name evidence="2" type="ORF">DK427_00590</name>
</gene>
<dbReference type="PANTHER" id="PTHR43245:SF23">
    <property type="entry name" value="NAD(P)-BINDING DOMAIN-CONTAINING PROTEIN"/>
    <property type="match status" value="1"/>
</dbReference>
<dbReference type="InterPro" id="IPR001509">
    <property type="entry name" value="Epimerase_deHydtase"/>
</dbReference>
<dbReference type="PANTHER" id="PTHR43245">
    <property type="entry name" value="BIFUNCTIONAL POLYMYXIN RESISTANCE PROTEIN ARNA"/>
    <property type="match status" value="1"/>
</dbReference>
<dbReference type="InterPro" id="IPR036291">
    <property type="entry name" value="NAD(P)-bd_dom_sf"/>
</dbReference>
<dbReference type="RefSeq" id="WP_109949567.1">
    <property type="nucleotide sequence ID" value="NZ_CP029551.1"/>
</dbReference>
<dbReference type="InterPro" id="IPR050177">
    <property type="entry name" value="Lipid_A_modif_metabolic_enz"/>
</dbReference>
<feature type="domain" description="NAD-dependent epimerase/dehydratase" evidence="1">
    <location>
        <begin position="10"/>
        <end position="245"/>
    </location>
</feature>
<proteinExistence type="predicted"/>
<dbReference type="OrthoDB" id="5295702at2"/>
<sequence length="331" mass="35010">MSAIVRPATVLVTGARGYLGGRLVQYLAGRGRAVHGTSRSDRPAPDGWPAGVPLTKLDPLGDPAAAIAALSGVGTVIHLAAANEGRSASEPDAALAETGAGTRRLVEAAVAAGVERFVFLSTIHVYGTPLRGLLSETDRVRPVHPYAITHQVGEAFTLAASDAGRIEGVVIRLSNAIGAPAWIDVDRWTLLANDLARQAVRTGEVVLRTPGQWRDFIALSDVCQAVERIIDAPSQALRDGIVNLASGRTSRVDDIAVRVARAAEKELGRPIVVHGPTPDVGAAEPPFTLSVDRLQRLGLVLSTTESLDHALAETIRLLKHRSLRTDSPRPR</sequence>
<dbReference type="EMBL" id="CP029551">
    <property type="protein sequence ID" value="AWN34426.1"/>
    <property type="molecule type" value="Genomic_DNA"/>
</dbReference>
<organism evidence="2 3">
    <name type="scientific">Methylobacterium radiodurans</name>
    <dbReference type="NCBI Taxonomy" id="2202828"/>
    <lineage>
        <taxon>Bacteria</taxon>
        <taxon>Pseudomonadati</taxon>
        <taxon>Pseudomonadota</taxon>
        <taxon>Alphaproteobacteria</taxon>
        <taxon>Hyphomicrobiales</taxon>
        <taxon>Methylobacteriaceae</taxon>
        <taxon>Methylobacterium</taxon>
    </lineage>
</organism>
<name>A0A2U8VM09_9HYPH</name>
<dbReference type="Gene3D" id="3.40.50.720">
    <property type="entry name" value="NAD(P)-binding Rossmann-like Domain"/>
    <property type="match status" value="1"/>
</dbReference>
<keyword evidence="3" id="KW-1185">Reference proteome</keyword>
<dbReference type="KEGG" id="meti:DK427_00590"/>
<evidence type="ECO:0000313" key="3">
    <source>
        <dbReference type="Proteomes" id="UP000246058"/>
    </source>
</evidence>
<dbReference type="AlphaFoldDB" id="A0A2U8VM09"/>
<evidence type="ECO:0000259" key="1">
    <source>
        <dbReference type="Pfam" id="PF01370"/>
    </source>
</evidence>
<dbReference type="CDD" id="cd08946">
    <property type="entry name" value="SDR_e"/>
    <property type="match status" value="1"/>
</dbReference>
<dbReference type="Proteomes" id="UP000246058">
    <property type="component" value="Chromosome"/>
</dbReference>
<dbReference type="SUPFAM" id="SSF51735">
    <property type="entry name" value="NAD(P)-binding Rossmann-fold domains"/>
    <property type="match status" value="1"/>
</dbReference>
<dbReference type="Pfam" id="PF01370">
    <property type="entry name" value="Epimerase"/>
    <property type="match status" value="1"/>
</dbReference>
<evidence type="ECO:0000313" key="2">
    <source>
        <dbReference type="EMBL" id="AWN34426.1"/>
    </source>
</evidence>
<accession>A0A2U8VM09</accession>
<reference evidence="2 3" key="1">
    <citation type="submission" date="2018-05" db="EMBL/GenBank/DDBJ databases">
        <title>Complete Genome Sequence of Methylobacterium sp. 17Sr1-43.</title>
        <authorList>
            <person name="Srinivasan S."/>
        </authorList>
    </citation>
    <scope>NUCLEOTIDE SEQUENCE [LARGE SCALE GENOMIC DNA]</scope>
    <source>
        <strain evidence="2 3">17Sr1-43</strain>
    </source>
</reference>
<protein>
    <recommendedName>
        <fullName evidence="1">NAD-dependent epimerase/dehydratase domain-containing protein</fullName>
    </recommendedName>
</protein>